<dbReference type="AlphaFoldDB" id="A0A8S9I581"/>
<accession>A0A8S9I581</accession>
<dbReference type="GO" id="GO:0003723">
    <property type="term" value="F:RNA binding"/>
    <property type="evidence" value="ECO:0007669"/>
    <property type="project" value="InterPro"/>
</dbReference>
<reference evidence="2" key="1">
    <citation type="submission" date="2019-12" db="EMBL/GenBank/DDBJ databases">
        <title>Genome sequencing and annotation of Brassica cretica.</title>
        <authorList>
            <person name="Studholme D.J."/>
            <person name="Sarris P.F."/>
        </authorList>
    </citation>
    <scope>NUCLEOTIDE SEQUENCE</scope>
    <source>
        <strain evidence="2">PFS-102/07</strain>
        <tissue evidence="2">Leaf</tissue>
    </source>
</reference>
<evidence type="ECO:0000259" key="1">
    <source>
        <dbReference type="Pfam" id="PF00076"/>
    </source>
</evidence>
<dbReference type="InterPro" id="IPR012677">
    <property type="entry name" value="Nucleotide-bd_a/b_plait_sf"/>
</dbReference>
<comment type="caution">
    <text evidence="2">The sequence shown here is derived from an EMBL/GenBank/DDBJ whole genome shotgun (WGS) entry which is preliminary data.</text>
</comment>
<dbReference type="Gene3D" id="3.30.70.330">
    <property type="match status" value="1"/>
</dbReference>
<dbReference type="InterPro" id="IPR000504">
    <property type="entry name" value="RRM_dom"/>
</dbReference>
<feature type="domain" description="RRM" evidence="1">
    <location>
        <begin position="129"/>
        <end position="161"/>
    </location>
</feature>
<dbReference type="EMBL" id="QGKY02001250">
    <property type="protein sequence ID" value="KAF2564894.1"/>
    <property type="molecule type" value="Genomic_DNA"/>
</dbReference>
<name>A0A8S9I581_BRACR</name>
<evidence type="ECO:0000313" key="2">
    <source>
        <dbReference type="EMBL" id="KAF2564894.1"/>
    </source>
</evidence>
<dbReference type="InterPro" id="IPR035979">
    <property type="entry name" value="RBD_domain_sf"/>
</dbReference>
<proteinExistence type="predicted"/>
<dbReference type="Pfam" id="PF00076">
    <property type="entry name" value="RRM_1"/>
    <property type="match status" value="1"/>
</dbReference>
<organism evidence="2">
    <name type="scientific">Brassica cretica</name>
    <name type="common">Mustard</name>
    <dbReference type="NCBI Taxonomy" id="69181"/>
    <lineage>
        <taxon>Eukaryota</taxon>
        <taxon>Viridiplantae</taxon>
        <taxon>Streptophyta</taxon>
        <taxon>Embryophyta</taxon>
        <taxon>Tracheophyta</taxon>
        <taxon>Spermatophyta</taxon>
        <taxon>Magnoliopsida</taxon>
        <taxon>eudicotyledons</taxon>
        <taxon>Gunneridae</taxon>
        <taxon>Pentapetalae</taxon>
        <taxon>rosids</taxon>
        <taxon>malvids</taxon>
        <taxon>Brassicales</taxon>
        <taxon>Brassicaceae</taxon>
        <taxon>Brassiceae</taxon>
        <taxon>Brassica</taxon>
    </lineage>
</organism>
<protein>
    <recommendedName>
        <fullName evidence="1">RRM domain-containing protein</fullName>
    </recommendedName>
</protein>
<dbReference type="SUPFAM" id="SSF54928">
    <property type="entry name" value="RNA-binding domain, RBD"/>
    <property type="match status" value="1"/>
</dbReference>
<gene>
    <name evidence="2" type="ORF">F2Q70_00014427</name>
</gene>
<sequence length="254" mass="28923">MNKPFSSWGVEGVWRNKRSLLGNYPDLDCRPNPLRDDSYISYPKLKTPVKRLRSMMILRGGRNVAYWTCVTISYSLSSLSLSRLHEIRRFRIQIAVIDLLRRASLFSEEEGDANEGGGDFPEPPEEAKLFVRNLAYDVDSQALAMLFEQAGTVEIAELHETESGTYGDCVEPVTEQDALEKGAEVVDTSCLDRWEACEACQELLRDFKGGKKRPCLKLLLTRLLVSYTLWRFCLFVCLDPECEASSYVMVKAIW</sequence>